<protein>
    <submittedName>
        <fullName evidence="2">Acyl-CoA reductase</fullName>
    </submittedName>
</protein>
<accession>A0A9D1UML3</accession>
<dbReference type="Pfam" id="PF05893">
    <property type="entry name" value="LuxC"/>
    <property type="match status" value="1"/>
</dbReference>
<dbReference type="Proteomes" id="UP000824192">
    <property type="component" value="Unassembled WGS sequence"/>
</dbReference>
<proteinExistence type="predicted"/>
<dbReference type="AlphaFoldDB" id="A0A9D1UML3"/>
<name>A0A9D1UML3_9FIRM</name>
<evidence type="ECO:0000313" key="2">
    <source>
        <dbReference type="EMBL" id="HIW93327.1"/>
    </source>
</evidence>
<comment type="caution">
    <text evidence="2">The sequence shown here is derived from an EMBL/GenBank/DDBJ whole genome shotgun (WGS) entry which is preliminary data.</text>
</comment>
<dbReference type="GO" id="GO:0003995">
    <property type="term" value="F:acyl-CoA dehydrogenase activity"/>
    <property type="evidence" value="ECO:0007669"/>
    <property type="project" value="InterPro"/>
</dbReference>
<evidence type="ECO:0000256" key="1">
    <source>
        <dbReference type="ARBA" id="ARBA00022857"/>
    </source>
</evidence>
<evidence type="ECO:0000313" key="3">
    <source>
        <dbReference type="Proteomes" id="UP000824192"/>
    </source>
</evidence>
<reference evidence="2" key="2">
    <citation type="submission" date="2021-04" db="EMBL/GenBank/DDBJ databases">
        <authorList>
            <person name="Gilroy R."/>
        </authorList>
    </citation>
    <scope>NUCLEOTIDE SEQUENCE</scope>
    <source>
        <strain evidence="2">ChiGjej6B6-1540</strain>
    </source>
</reference>
<organism evidence="2 3">
    <name type="scientific">Candidatus Flavonifractor merdipullorum</name>
    <dbReference type="NCBI Taxonomy" id="2838590"/>
    <lineage>
        <taxon>Bacteria</taxon>
        <taxon>Bacillati</taxon>
        <taxon>Bacillota</taxon>
        <taxon>Clostridia</taxon>
        <taxon>Eubacteriales</taxon>
        <taxon>Oscillospiraceae</taxon>
        <taxon>Flavonifractor</taxon>
    </lineage>
</organism>
<gene>
    <name evidence="2" type="ORF">H9868_02170</name>
</gene>
<sequence length="394" mass="43508">MADKITLLAGTAQPVNTPFSTFSPLAVDFLDALSRTIRAEEKGEEIAAFGFWCRRAHVEGLKKRHSCPFPRLGRGLIFHLAPSNVPTMFAYSMALGMLAGNGNLIRLSQRRGEIEGRLCDLIARVLDRPEFAPLKERTAILSCPRDSGTISSLLSACDGRVIWGGDETVAAVRALPMPAHAVELAFPDRWSMCILCEQALDQMDGEQLAGLARRFYNDTYLMDQNACSSPQMVVWQTGGGGEDTRKRWWEAVAEEARRRYPLGPFQAERKYERFCLAAMETGCVAGLDRYGGNLLYVARLSQLPDDLTTLRGGFGLFFQWESETLEPLLDRLTPKVQTIACAGVDGVSLAQQLAGRQARGVERIVPVGQALEMDTLWDGHDIIAELSRILAVEV</sequence>
<dbReference type="InterPro" id="IPR008670">
    <property type="entry name" value="CoA_reduct_LuxC"/>
</dbReference>
<reference evidence="2" key="1">
    <citation type="journal article" date="2021" name="PeerJ">
        <title>Extensive microbial diversity within the chicken gut microbiome revealed by metagenomics and culture.</title>
        <authorList>
            <person name="Gilroy R."/>
            <person name="Ravi A."/>
            <person name="Getino M."/>
            <person name="Pursley I."/>
            <person name="Horton D.L."/>
            <person name="Alikhan N.F."/>
            <person name="Baker D."/>
            <person name="Gharbi K."/>
            <person name="Hall N."/>
            <person name="Watson M."/>
            <person name="Adriaenssens E.M."/>
            <person name="Foster-Nyarko E."/>
            <person name="Jarju S."/>
            <person name="Secka A."/>
            <person name="Antonio M."/>
            <person name="Oren A."/>
            <person name="Chaudhuri R.R."/>
            <person name="La Ragione R."/>
            <person name="Hildebrand F."/>
            <person name="Pallen M.J."/>
        </authorList>
    </citation>
    <scope>NUCLEOTIDE SEQUENCE</scope>
    <source>
        <strain evidence="2">ChiGjej6B6-1540</strain>
    </source>
</reference>
<keyword evidence="1" id="KW-0521">NADP</keyword>
<dbReference type="EMBL" id="DXGA01000046">
    <property type="protein sequence ID" value="HIW93327.1"/>
    <property type="molecule type" value="Genomic_DNA"/>
</dbReference>
<dbReference type="GO" id="GO:0008218">
    <property type="term" value="P:bioluminescence"/>
    <property type="evidence" value="ECO:0007669"/>
    <property type="project" value="InterPro"/>
</dbReference>